<evidence type="ECO:0000313" key="2">
    <source>
        <dbReference type="Proteomes" id="UP001161405"/>
    </source>
</evidence>
<dbReference type="EMBL" id="BSNI01000001">
    <property type="protein sequence ID" value="GLQ15968.1"/>
    <property type="molecule type" value="Genomic_DNA"/>
</dbReference>
<dbReference type="Proteomes" id="UP001161405">
    <property type="component" value="Unassembled WGS sequence"/>
</dbReference>
<comment type="caution">
    <text evidence="1">The sequence shown here is derived from an EMBL/GenBank/DDBJ whole genome shotgun (WGS) entry which is preliminary data.</text>
</comment>
<organism evidence="1 2">
    <name type="scientific">Maritalea porphyrae</name>
    <dbReference type="NCBI Taxonomy" id="880732"/>
    <lineage>
        <taxon>Bacteria</taxon>
        <taxon>Pseudomonadati</taxon>
        <taxon>Pseudomonadota</taxon>
        <taxon>Alphaproteobacteria</taxon>
        <taxon>Hyphomicrobiales</taxon>
        <taxon>Devosiaceae</taxon>
        <taxon>Maritalea</taxon>
    </lineage>
</organism>
<reference evidence="1" key="1">
    <citation type="journal article" date="2014" name="Int. J. Syst. Evol. Microbiol.">
        <title>Complete genome of a new Firmicutes species belonging to the dominant human colonic microbiota ('Ruminococcus bicirculans') reveals two chromosomes and a selective capacity to utilize plant glucans.</title>
        <authorList>
            <consortium name="NISC Comparative Sequencing Program"/>
            <person name="Wegmann U."/>
            <person name="Louis P."/>
            <person name="Goesmann A."/>
            <person name="Henrissat B."/>
            <person name="Duncan S.H."/>
            <person name="Flint H.J."/>
        </authorList>
    </citation>
    <scope>NUCLEOTIDE SEQUENCE</scope>
    <source>
        <strain evidence="1">NBRC 107169</strain>
    </source>
</reference>
<proteinExistence type="predicted"/>
<gene>
    <name evidence="1" type="ORF">GCM10007879_02170</name>
</gene>
<evidence type="ECO:0000313" key="1">
    <source>
        <dbReference type="EMBL" id="GLQ15968.1"/>
    </source>
</evidence>
<protein>
    <submittedName>
        <fullName evidence="1">Uncharacterized protein</fullName>
    </submittedName>
</protein>
<reference evidence="1" key="2">
    <citation type="submission" date="2023-01" db="EMBL/GenBank/DDBJ databases">
        <title>Draft genome sequence of Maritalea porphyrae strain NBRC 107169.</title>
        <authorList>
            <person name="Sun Q."/>
            <person name="Mori K."/>
        </authorList>
    </citation>
    <scope>NUCLEOTIDE SEQUENCE</scope>
    <source>
        <strain evidence="1">NBRC 107169</strain>
    </source>
</reference>
<keyword evidence="2" id="KW-1185">Reference proteome</keyword>
<accession>A0ABQ5UN18</accession>
<name>A0ABQ5UN18_9HYPH</name>
<sequence length="214" mass="25076">MRMVSPSGGNESKTYTRHFMLTKNEICSNKVIETPELEPTLGSTVYFGSQNTPYTSWRIMHKELDKQDPSKRTRDILPLEKQRSRIEVTLGRHTLEETGLYSLRDLEGLNFKTTFSKFFEFGLPRFCDPTIVSENQLRRFIAMHLDKERFFAQGAYRMKQRPFERAMRFEKRFKKPAPIRYLGSRTVSYKELQAVVSSRLGKLTSSYSTANLYK</sequence>